<name>X0SXE9_9ZZZZ</name>
<protein>
    <submittedName>
        <fullName evidence="1">Uncharacterized protein</fullName>
    </submittedName>
</protein>
<dbReference type="Gene3D" id="3.40.630.30">
    <property type="match status" value="1"/>
</dbReference>
<reference evidence="1" key="1">
    <citation type="journal article" date="2014" name="Front. Microbiol.">
        <title>High frequency of phylogenetically diverse reductive dehalogenase-homologous genes in deep subseafloor sedimentary metagenomes.</title>
        <authorList>
            <person name="Kawai M."/>
            <person name="Futagami T."/>
            <person name="Toyoda A."/>
            <person name="Takaki Y."/>
            <person name="Nishi S."/>
            <person name="Hori S."/>
            <person name="Arai W."/>
            <person name="Tsubouchi T."/>
            <person name="Morono Y."/>
            <person name="Uchiyama I."/>
            <person name="Ito T."/>
            <person name="Fujiyama A."/>
            <person name="Inagaki F."/>
            <person name="Takami H."/>
        </authorList>
    </citation>
    <scope>NUCLEOTIDE SEQUENCE</scope>
    <source>
        <strain evidence="1">Expedition CK06-06</strain>
    </source>
</reference>
<dbReference type="EMBL" id="BARS01004593">
    <property type="protein sequence ID" value="GAF80592.1"/>
    <property type="molecule type" value="Genomic_DNA"/>
</dbReference>
<accession>X0SXE9</accession>
<evidence type="ECO:0000313" key="1">
    <source>
        <dbReference type="EMBL" id="GAF80592.1"/>
    </source>
</evidence>
<sequence length="265" mass="30796">RLYRTRAFQKQDAQKVLAIYNDNNRRRTCSTIRTPQYFATFPKKSQEFVVIEDSRRRIVAYAISDKSTDRADIHEIGTRTDDVLPTLLGALAKVAIKRRLGELKIFLPPDHPFARFCHQYDCRFTTGYHKNSGALIRMLNQDSLFLRLRKDWNRRIAHSAFREHSGSLRFATDIGDTTLEIRRGSLEVRPGRKARTLLPLSQGQLTQLLVGYRGPQEILREADVEVSPKVLSLLNVLFPKQYCHLWDVSRFEGLRLRPEDFDNHS</sequence>
<feature type="non-terminal residue" evidence="1">
    <location>
        <position position="1"/>
    </location>
</feature>
<organism evidence="1">
    <name type="scientific">marine sediment metagenome</name>
    <dbReference type="NCBI Taxonomy" id="412755"/>
    <lineage>
        <taxon>unclassified sequences</taxon>
        <taxon>metagenomes</taxon>
        <taxon>ecological metagenomes</taxon>
    </lineage>
</organism>
<dbReference type="SUPFAM" id="SSF55718">
    <property type="entry name" value="SCP-like"/>
    <property type="match status" value="1"/>
</dbReference>
<dbReference type="InterPro" id="IPR036527">
    <property type="entry name" value="SCP2_sterol-bd_dom_sf"/>
</dbReference>
<gene>
    <name evidence="1" type="ORF">S01H1_08974</name>
</gene>
<proteinExistence type="predicted"/>
<comment type="caution">
    <text evidence="1">The sequence shown here is derived from an EMBL/GenBank/DDBJ whole genome shotgun (WGS) entry which is preliminary data.</text>
</comment>
<dbReference type="AlphaFoldDB" id="X0SXE9"/>